<keyword evidence="1" id="KW-0812">Transmembrane</keyword>
<keyword evidence="1" id="KW-1133">Transmembrane helix</keyword>
<name>L1NGE5_9BACT</name>
<evidence type="ECO:0000256" key="1">
    <source>
        <dbReference type="SAM" id="Phobius"/>
    </source>
</evidence>
<comment type="caution">
    <text evidence="2">The sequence shown here is derived from an EMBL/GenBank/DDBJ whole genome shotgun (WGS) entry which is preliminary data.</text>
</comment>
<dbReference type="AlphaFoldDB" id="L1NGE5"/>
<reference evidence="2 3" key="1">
    <citation type="submission" date="2012-05" db="EMBL/GenBank/DDBJ databases">
        <authorList>
            <person name="Weinstock G."/>
            <person name="Sodergren E."/>
            <person name="Lobos E.A."/>
            <person name="Fulton L."/>
            <person name="Fulton R."/>
            <person name="Courtney L."/>
            <person name="Fronick C."/>
            <person name="O'Laughlin M."/>
            <person name="Godfrey J."/>
            <person name="Wilson R.M."/>
            <person name="Miner T."/>
            <person name="Farmer C."/>
            <person name="Delehaunty K."/>
            <person name="Cordes M."/>
            <person name="Minx P."/>
            <person name="Tomlinson C."/>
            <person name="Chen J."/>
            <person name="Wollam A."/>
            <person name="Pepin K.H."/>
            <person name="Bhonagiri V."/>
            <person name="Zhang X."/>
            <person name="Suruliraj S."/>
            <person name="Warren W."/>
            <person name="Mitreva M."/>
            <person name="Mardis E.R."/>
            <person name="Wilson R.K."/>
        </authorList>
    </citation>
    <scope>NUCLEOTIDE SEQUENCE [LARGE SCALE GENOMIC DNA]</scope>
    <source>
        <strain evidence="2 3">F0055</strain>
    </source>
</reference>
<feature type="transmembrane region" description="Helical" evidence="1">
    <location>
        <begin position="20"/>
        <end position="42"/>
    </location>
</feature>
<dbReference type="Proteomes" id="UP000010433">
    <property type="component" value="Unassembled WGS sequence"/>
</dbReference>
<accession>L1NGE5</accession>
<evidence type="ECO:0000313" key="2">
    <source>
        <dbReference type="EMBL" id="EKY02330.1"/>
    </source>
</evidence>
<protein>
    <submittedName>
        <fullName evidence="2">Uncharacterized protein</fullName>
    </submittedName>
</protein>
<organism evidence="2 3">
    <name type="scientific">Hoylesella saccharolytica F0055</name>
    <dbReference type="NCBI Taxonomy" id="1127699"/>
    <lineage>
        <taxon>Bacteria</taxon>
        <taxon>Pseudomonadati</taxon>
        <taxon>Bacteroidota</taxon>
        <taxon>Bacteroidia</taxon>
        <taxon>Bacteroidales</taxon>
        <taxon>Prevotellaceae</taxon>
        <taxon>Hoylesella</taxon>
    </lineage>
</organism>
<evidence type="ECO:0000313" key="3">
    <source>
        <dbReference type="Proteomes" id="UP000010433"/>
    </source>
</evidence>
<keyword evidence="1" id="KW-0472">Membrane</keyword>
<gene>
    <name evidence="2" type="ORF">HMPREF9151_00774</name>
</gene>
<proteinExistence type="predicted"/>
<dbReference type="EMBL" id="AMEP01000055">
    <property type="protein sequence ID" value="EKY02330.1"/>
    <property type="molecule type" value="Genomic_DNA"/>
</dbReference>
<sequence>MYARATNRRGNKIKKMLGKLSFLINFSFFGSSYLLSAENFLFNLETS</sequence>
<dbReference type="HOGENOM" id="CLU_3171759_0_0_10"/>
<dbReference type="PATRIC" id="fig|1127699.3.peg.715"/>
<keyword evidence="3" id="KW-1185">Reference proteome</keyword>